<protein>
    <submittedName>
        <fullName evidence="1">Uncharacterized protein</fullName>
    </submittedName>
</protein>
<name>A0ACC2LYV1_PERAE</name>
<sequence length="492" mass="55982">MCLSRLFASVIQDRKNEHCNDVGARRTREAKRDYFLLWKAEIVSRGDEERIAKKTTLVFVFPISRESQVPDKICIYLSTGFISIDCGRNEDSIYIDPNTGIAYAPDAKFIQTGVNEDVASIQKDLRQIYRNLRSFPNGGRNCYDLSDVKKGNKYLIRAYFMYGNYDGKNSTPEFDLYIGVNLWWDINFLEESDDADYREIITVATMNYISICLVDTGSGTPFITALELRPLNNSMYGAANESQSLRSWSQIDLGGSSDNEEIRYPTEPLDLIWNFEDRDDWSAFNTSQKVTNKNGALEPSSTVMMTAVRPINNSDVLYYNWNTSDSLSKFHVYLHFAELELLGPDVVREFTVCCGDSCHGEPVRPEYLVTTTIQTPQPLSGQDDYSCSIKKTPRSTLPPILNAIEIFTILQLTEKPTREWEVEAMFDIRETYKVERNWMGDPCVPKIYFWDGLTCKYTLSDAPTIISLNLSSTRLKGEIAASLANLTSIQSL</sequence>
<reference evidence="1 2" key="1">
    <citation type="journal article" date="2022" name="Hortic Res">
        <title>A haplotype resolved chromosomal level avocado genome allows analysis of novel avocado genes.</title>
        <authorList>
            <person name="Nath O."/>
            <person name="Fletcher S.J."/>
            <person name="Hayward A."/>
            <person name="Shaw L.M."/>
            <person name="Masouleh A.K."/>
            <person name="Furtado A."/>
            <person name="Henry R.J."/>
            <person name="Mitter N."/>
        </authorList>
    </citation>
    <scope>NUCLEOTIDE SEQUENCE [LARGE SCALE GENOMIC DNA]</scope>
    <source>
        <strain evidence="2">cv. Hass</strain>
    </source>
</reference>
<dbReference type="EMBL" id="CM056811">
    <property type="protein sequence ID" value="KAJ8638575.1"/>
    <property type="molecule type" value="Genomic_DNA"/>
</dbReference>
<evidence type="ECO:0000313" key="1">
    <source>
        <dbReference type="EMBL" id="KAJ8638575.1"/>
    </source>
</evidence>
<organism evidence="1 2">
    <name type="scientific">Persea americana</name>
    <name type="common">Avocado</name>
    <dbReference type="NCBI Taxonomy" id="3435"/>
    <lineage>
        <taxon>Eukaryota</taxon>
        <taxon>Viridiplantae</taxon>
        <taxon>Streptophyta</taxon>
        <taxon>Embryophyta</taxon>
        <taxon>Tracheophyta</taxon>
        <taxon>Spermatophyta</taxon>
        <taxon>Magnoliopsida</taxon>
        <taxon>Magnoliidae</taxon>
        <taxon>Laurales</taxon>
        <taxon>Lauraceae</taxon>
        <taxon>Persea</taxon>
    </lineage>
</organism>
<dbReference type="Proteomes" id="UP001234297">
    <property type="component" value="Chromosome 3"/>
</dbReference>
<gene>
    <name evidence="1" type="ORF">MRB53_012842</name>
</gene>
<proteinExistence type="predicted"/>
<comment type="caution">
    <text evidence="1">The sequence shown here is derived from an EMBL/GenBank/DDBJ whole genome shotgun (WGS) entry which is preliminary data.</text>
</comment>
<evidence type="ECO:0000313" key="2">
    <source>
        <dbReference type="Proteomes" id="UP001234297"/>
    </source>
</evidence>
<keyword evidence="2" id="KW-1185">Reference proteome</keyword>
<accession>A0ACC2LYV1</accession>